<accession>A0A235CN54</accession>
<dbReference type="OrthoDB" id="5401788at2"/>
<name>A0A235CN54_9GAMM</name>
<evidence type="ECO:0000313" key="3">
    <source>
        <dbReference type="Proteomes" id="UP000243640"/>
    </source>
</evidence>
<reference evidence="2 4" key="2">
    <citation type="submission" date="2019-03" db="EMBL/GenBank/DDBJ databases">
        <title>Genomic Encyclopedia of Archaeal and Bacterial Type Strains, Phase II (KMG-II): from individual species to whole genera.</title>
        <authorList>
            <person name="Goeker M."/>
        </authorList>
    </citation>
    <scope>NUCLEOTIDE SEQUENCE [LARGE SCALE GENOMIC DNA]</scope>
    <source>
        <strain evidence="2 4">DSM 15594</strain>
    </source>
</reference>
<dbReference type="EMBL" id="NQJF01000002">
    <property type="protein sequence ID" value="OYD25993.1"/>
    <property type="molecule type" value="Genomic_DNA"/>
</dbReference>
<dbReference type="EMBL" id="SODO01000012">
    <property type="protein sequence ID" value="TDW57029.1"/>
    <property type="molecule type" value="Genomic_DNA"/>
</dbReference>
<keyword evidence="4" id="KW-1185">Reference proteome</keyword>
<sequence length="229" mass="25880">MRKVTTSVTLLLLLGVICREVPLSYGAGGVSADFTRLHHLMERRYGRDRVEVSRDWERMLSEAGTLPEQARLQQVNRFFHRHLSYQLDQSLWGKEDYWATPLETLGRGLGDCEDYAIAQYISLRMAGIDDDRLRLIYVRAKIGGPRSSISQAHMVLGYYATPSSDPLLLDSLTSDILPGSQRPDLTPVFSFNSQGLWTPGATASAANPVDRLSRWRLVLEKIRQEGVSW</sequence>
<dbReference type="SUPFAM" id="SSF54001">
    <property type="entry name" value="Cysteine proteinases"/>
    <property type="match status" value="1"/>
</dbReference>
<dbReference type="Proteomes" id="UP000295058">
    <property type="component" value="Unassembled WGS sequence"/>
</dbReference>
<reference evidence="1 3" key="1">
    <citation type="submission" date="2017-08" db="EMBL/GenBank/DDBJ databases">
        <title>Draft Genome Sequence of the Marine Bacterium Oceanimonas baumannii ATCC 700832.</title>
        <authorList>
            <person name="Mcclelland W.D."/>
            <person name="Brennan M.A."/>
            <person name="Trachtenberg A.M."/>
            <person name="Maclea K.S."/>
        </authorList>
    </citation>
    <scope>NUCLEOTIDE SEQUENCE [LARGE SCALE GENOMIC DNA]</scope>
    <source>
        <strain evidence="1 3">ATCC 700832</strain>
    </source>
</reference>
<comment type="caution">
    <text evidence="1">The sequence shown here is derived from an EMBL/GenBank/DDBJ whole genome shotgun (WGS) entry which is preliminary data.</text>
</comment>
<dbReference type="AlphaFoldDB" id="A0A235CN54"/>
<dbReference type="RefSeq" id="WP_094277180.1">
    <property type="nucleotide sequence ID" value="NZ_JAJGNK010000010.1"/>
</dbReference>
<dbReference type="PANTHER" id="PTHR39327:SF1">
    <property type="entry name" value="BLR5470 PROTEIN"/>
    <property type="match status" value="1"/>
</dbReference>
<dbReference type="InterPro" id="IPR038765">
    <property type="entry name" value="Papain-like_cys_pep_sf"/>
</dbReference>
<evidence type="ECO:0000313" key="2">
    <source>
        <dbReference type="EMBL" id="TDW57029.1"/>
    </source>
</evidence>
<evidence type="ECO:0000313" key="1">
    <source>
        <dbReference type="EMBL" id="OYD25993.1"/>
    </source>
</evidence>
<dbReference type="Pfam" id="PF06035">
    <property type="entry name" value="Peptidase_C93"/>
    <property type="match status" value="1"/>
</dbReference>
<dbReference type="Gene3D" id="3.10.620.30">
    <property type="match status" value="1"/>
</dbReference>
<dbReference type="InterPro" id="IPR010319">
    <property type="entry name" value="Transglutaminase-like_Cys_pept"/>
</dbReference>
<evidence type="ECO:0000313" key="4">
    <source>
        <dbReference type="Proteomes" id="UP000295058"/>
    </source>
</evidence>
<gene>
    <name evidence="1" type="ORF">B6S09_02365</name>
    <name evidence="2" type="ORF">LY04_02834</name>
</gene>
<dbReference type="Proteomes" id="UP000243640">
    <property type="component" value="Unassembled WGS sequence"/>
</dbReference>
<proteinExistence type="predicted"/>
<organism evidence="1 3">
    <name type="scientific">Oceanimonas baumannii</name>
    <dbReference type="NCBI Taxonomy" id="129578"/>
    <lineage>
        <taxon>Bacteria</taxon>
        <taxon>Pseudomonadati</taxon>
        <taxon>Pseudomonadota</taxon>
        <taxon>Gammaproteobacteria</taxon>
        <taxon>Aeromonadales</taxon>
        <taxon>Aeromonadaceae</taxon>
        <taxon>Oceanimonas</taxon>
    </lineage>
</organism>
<dbReference type="PANTHER" id="PTHR39327">
    <property type="match status" value="1"/>
</dbReference>
<protein>
    <submittedName>
        <fullName evidence="1 2">Transglutaminase</fullName>
    </submittedName>
</protein>